<protein>
    <submittedName>
        <fullName evidence="1">Protein Tos1p</fullName>
    </submittedName>
</protein>
<reference evidence="1" key="1">
    <citation type="submission" date="2022-06" db="EMBL/GenBank/DDBJ databases">
        <authorList>
            <person name="Legras J.-L."/>
            <person name="Devillers H."/>
            <person name="Grondin C."/>
        </authorList>
    </citation>
    <scope>NUCLEOTIDE SEQUENCE</scope>
    <source>
        <strain evidence="1">CLIB 1444</strain>
    </source>
</reference>
<name>A0ACA9YD32_9ASCO</name>
<keyword evidence="2" id="KW-1185">Reference proteome</keyword>
<evidence type="ECO:0000313" key="1">
    <source>
        <dbReference type="EMBL" id="CAH6722976.1"/>
    </source>
</evidence>
<proteinExistence type="predicted"/>
<dbReference type="Proteomes" id="UP001152531">
    <property type="component" value="Unassembled WGS sequence"/>
</dbReference>
<organism evidence="1 2">
    <name type="scientific">[Candida] jaroonii</name>
    <dbReference type="NCBI Taxonomy" id="467808"/>
    <lineage>
        <taxon>Eukaryota</taxon>
        <taxon>Fungi</taxon>
        <taxon>Dikarya</taxon>
        <taxon>Ascomycota</taxon>
        <taxon>Saccharomycotina</taxon>
        <taxon>Pichiomycetes</taxon>
        <taxon>Debaryomycetaceae</taxon>
        <taxon>Yamadazyma</taxon>
    </lineage>
</organism>
<comment type="caution">
    <text evidence="1">The sequence shown here is derived from an EMBL/GenBank/DDBJ whole genome shotgun (WGS) entry which is preliminary data.</text>
</comment>
<accession>A0ACA9YD32</accession>
<gene>
    <name evidence="1" type="ORF">CLIB1444_12S01486</name>
</gene>
<evidence type="ECO:0000313" key="2">
    <source>
        <dbReference type="Proteomes" id="UP001152531"/>
    </source>
</evidence>
<dbReference type="EMBL" id="CALSDN010000012">
    <property type="protein sequence ID" value="CAH6722976.1"/>
    <property type="molecule type" value="Genomic_DNA"/>
</dbReference>
<sequence>MKFSQSLLFLLASTLVNGWCDLSSDGNYYCSATKKVTYEGVGYSGSYPDVTAMNDDGSCDTTPKSFSGNLSPLNEELSLHFRGPLKLKQFGVYYPSSSSKAKRNQKREEDCATTLVHKHHLHKRATKVVEVTQTVFVDAEGNTQTVATSSTSTAAAATGGAASAGKDTTSTSVATTTSSTSSAAATSSSSSSSDDDDEASGDWTRSSYYTPGTADNVVFFNYNGGSGSGVWSSAFGNSISYANSDMTGGASSPQIMDDITIGSNTEYMIMSGDKCSGNDCGYYRPGIPAYHGFDGTDKIFVFEFQMPEASGSKTAINYDMPAIWALNAKIPRTLQYGSADCTCWPDCGELDLFEILSAGSDKLISHLHSGQTSKRGGGGSQDYFERPYTSTIKAAVIFDGDAISIVQVDDSTNFGSGLSQSTVDGWISESGSKASIGY</sequence>